<name>A0ABR7LVZ1_9ACTN</name>
<feature type="transmembrane region" description="Helical" evidence="2">
    <location>
        <begin position="194"/>
        <end position="214"/>
    </location>
</feature>
<protein>
    <recommendedName>
        <fullName evidence="5">Quinol monooxygenase YgiN</fullName>
    </recommendedName>
</protein>
<keyword evidence="2" id="KW-1133">Transmembrane helix</keyword>
<feature type="transmembrane region" description="Helical" evidence="2">
    <location>
        <begin position="68"/>
        <end position="88"/>
    </location>
</feature>
<feature type="transmembrane region" description="Helical" evidence="2">
    <location>
        <begin position="33"/>
        <end position="56"/>
    </location>
</feature>
<dbReference type="Gene3D" id="3.30.70.100">
    <property type="match status" value="1"/>
</dbReference>
<keyword evidence="2" id="KW-0812">Transmembrane</keyword>
<keyword evidence="4" id="KW-1185">Reference proteome</keyword>
<proteinExistence type="predicted"/>
<feature type="transmembrane region" description="Helical" evidence="2">
    <location>
        <begin position="94"/>
        <end position="113"/>
    </location>
</feature>
<feature type="transmembrane region" description="Helical" evidence="2">
    <location>
        <begin position="169"/>
        <end position="187"/>
    </location>
</feature>
<evidence type="ECO:0000256" key="1">
    <source>
        <dbReference type="SAM" id="MobiDB-lite"/>
    </source>
</evidence>
<evidence type="ECO:0000313" key="4">
    <source>
        <dbReference type="Proteomes" id="UP000805614"/>
    </source>
</evidence>
<accession>A0ABR7LVZ1</accession>
<evidence type="ECO:0000256" key="2">
    <source>
        <dbReference type="SAM" id="Phobius"/>
    </source>
</evidence>
<feature type="transmembrane region" description="Helical" evidence="2">
    <location>
        <begin position="133"/>
        <end position="157"/>
    </location>
</feature>
<dbReference type="RefSeq" id="WP_187246057.1">
    <property type="nucleotide sequence ID" value="NZ_BAAAOK010000037.1"/>
</dbReference>
<keyword evidence="2" id="KW-0472">Membrane</keyword>
<feature type="region of interest" description="Disordered" evidence="1">
    <location>
        <begin position="254"/>
        <end position="274"/>
    </location>
</feature>
<gene>
    <name evidence="3" type="ORF">HKK74_26470</name>
</gene>
<dbReference type="InterPro" id="IPR011008">
    <property type="entry name" value="Dimeric_a/b-barrel"/>
</dbReference>
<organism evidence="3 4">
    <name type="scientific">Actinomadura alba</name>
    <dbReference type="NCBI Taxonomy" id="406431"/>
    <lineage>
        <taxon>Bacteria</taxon>
        <taxon>Bacillati</taxon>
        <taxon>Actinomycetota</taxon>
        <taxon>Actinomycetes</taxon>
        <taxon>Streptosporangiales</taxon>
        <taxon>Thermomonosporaceae</taxon>
        <taxon>Actinomadura</taxon>
    </lineage>
</organism>
<feature type="compositionally biased region" description="Low complexity" evidence="1">
    <location>
        <begin position="265"/>
        <end position="274"/>
    </location>
</feature>
<dbReference type="EMBL" id="JABVEC010000023">
    <property type="protein sequence ID" value="MBC6469013.1"/>
    <property type="molecule type" value="Genomic_DNA"/>
</dbReference>
<reference evidence="3 4" key="1">
    <citation type="submission" date="2020-06" db="EMBL/GenBank/DDBJ databases">
        <title>Actinomadura xiongansis sp. nov., isolated from soil of Baiyangdian.</title>
        <authorList>
            <person name="Zhang X."/>
        </authorList>
    </citation>
    <scope>NUCLEOTIDE SEQUENCE [LARGE SCALE GENOMIC DNA]</scope>
    <source>
        <strain evidence="3 4">HBUM206468</strain>
    </source>
</reference>
<comment type="caution">
    <text evidence="3">The sequence shown here is derived from an EMBL/GenBank/DDBJ whole genome shotgun (WGS) entry which is preliminary data.</text>
</comment>
<evidence type="ECO:0000313" key="3">
    <source>
        <dbReference type="EMBL" id="MBC6469013.1"/>
    </source>
</evidence>
<sequence>MVNGIFALLATVAALIGNGLLVSRTYTQRLPYLVAWSLTLFGLCIALGAMTIGFFAGFGPMLLRAIELGGALIAPVWLVLGVVELIAYHVQVRFAAWLFTVSYSIVASVIVLFDPIEGKFGKALPKPDDFYAWLPLTLISVAHVVVVIALVACAMVTALRASRKADPEAYAVLVPVALVTLAGVLVVSGTRGLLPGFLAVVALGGAAGLIWFGAVRTLPVADNEEEYVDEMHTGYPPEPQRRSGHRLDGAAERRFDGGERPVMPAPTMAAAPEPMNMPMAAPTGMGYRAEPAPAQPPQPPPAMYGQITVYTLLDGREEAFDRLAADAVRAARDAEPDTLMYICHEVVNSPTQRIFYQLFRDRTACQENQHLPQVKRFAAESRTHVLATNVVELKLNGAKVLPLPSLTTPDPF</sequence>
<evidence type="ECO:0008006" key="5">
    <source>
        <dbReference type="Google" id="ProtNLM"/>
    </source>
</evidence>
<dbReference type="SUPFAM" id="SSF54909">
    <property type="entry name" value="Dimeric alpha+beta barrel"/>
    <property type="match status" value="1"/>
</dbReference>
<dbReference type="Proteomes" id="UP000805614">
    <property type="component" value="Unassembled WGS sequence"/>
</dbReference>